<dbReference type="OrthoDB" id="7596019at2"/>
<dbReference type="Proteomes" id="UP000015527">
    <property type="component" value="Unassembled WGS sequence"/>
</dbReference>
<comment type="caution">
    <text evidence="1">The sequence shown here is derived from an EMBL/GenBank/DDBJ whole genome shotgun (WGS) entry which is preliminary data.</text>
</comment>
<dbReference type="eggNOG" id="ENOG5030ZUV">
    <property type="taxonomic scope" value="Bacteria"/>
</dbReference>
<reference evidence="1 2" key="1">
    <citation type="journal article" date="2013" name="Genome Announc.">
        <title>Genome Sequence of Novosphingobium lindaniclasticum LE124T, Isolated from a Hexachlorocyclohexane Dumpsite.</title>
        <authorList>
            <person name="Saxena A."/>
            <person name="Nayyar N."/>
            <person name="Sangwan N."/>
            <person name="Kumari R."/>
            <person name="Khurana J.P."/>
            <person name="Lal R."/>
        </authorList>
    </citation>
    <scope>NUCLEOTIDE SEQUENCE [LARGE SCALE GENOMIC DNA]</scope>
    <source>
        <strain evidence="1 2">LE124</strain>
    </source>
</reference>
<dbReference type="AlphaFoldDB" id="T0J4K9"/>
<protein>
    <submittedName>
        <fullName evidence="1">Uncharacterized protein</fullName>
    </submittedName>
</protein>
<sequence length="152" mass="16487">MTSGRSAALSSEDYRLAVASIIRNLQKNEDLSDAQLATRLDCSIGTIRNARNRATSIDALILVRIEREFGPGAIDPFLALGQVRAVPLAKAVLPMDPVLAIVEALHRIVEVQSVDSEGGARITPTELRKIIEELRHGRTALDALIARAEAIR</sequence>
<keyword evidence="2" id="KW-1185">Reference proteome</keyword>
<proteinExistence type="predicted"/>
<evidence type="ECO:0000313" key="1">
    <source>
        <dbReference type="EMBL" id="EQB16884.1"/>
    </source>
</evidence>
<dbReference type="RefSeq" id="WP_021233663.1">
    <property type="nucleotide sequence ID" value="NZ_ATHL01000061.1"/>
</dbReference>
<organism evidence="1 2">
    <name type="scientific">Novosphingobium lindaniclasticum LE124</name>
    <dbReference type="NCBI Taxonomy" id="1096930"/>
    <lineage>
        <taxon>Bacteria</taxon>
        <taxon>Pseudomonadati</taxon>
        <taxon>Pseudomonadota</taxon>
        <taxon>Alphaproteobacteria</taxon>
        <taxon>Sphingomonadales</taxon>
        <taxon>Sphingomonadaceae</taxon>
        <taxon>Novosphingobium</taxon>
    </lineage>
</organism>
<accession>T0J4K9</accession>
<dbReference type="GO" id="GO:0003677">
    <property type="term" value="F:DNA binding"/>
    <property type="evidence" value="ECO:0007669"/>
    <property type="project" value="InterPro"/>
</dbReference>
<gene>
    <name evidence="1" type="ORF">L284_08835</name>
</gene>
<dbReference type="InterPro" id="IPR010982">
    <property type="entry name" value="Lambda_DNA-bd_dom_sf"/>
</dbReference>
<dbReference type="SUPFAM" id="SSF47413">
    <property type="entry name" value="lambda repressor-like DNA-binding domains"/>
    <property type="match status" value="1"/>
</dbReference>
<evidence type="ECO:0000313" key="2">
    <source>
        <dbReference type="Proteomes" id="UP000015527"/>
    </source>
</evidence>
<name>T0J4K9_9SPHN</name>
<dbReference type="EMBL" id="ATHL01000061">
    <property type="protein sequence ID" value="EQB16884.1"/>
    <property type="molecule type" value="Genomic_DNA"/>
</dbReference>
<dbReference type="PATRIC" id="fig|1096930.3.peg.1748"/>